<keyword evidence="1" id="KW-0812">Transmembrane</keyword>
<name>A0A543I2B1_9MICO</name>
<evidence type="ECO:0000313" key="3">
    <source>
        <dbReference type="Proteomes" id="UP000316747"/>
    </source>
</evidence>
<comment type="caution">
    <text evidence="2">The sequence shown here is derived from an EMBL/GenBank/DDBJ whole genome shotgun (WGS) entry which is preliminary data.</text>
</comment>
<evidence type="ECO:0000313" key="2">
    <source>
        <dbReference type="EMBL" id="TQM64729.1"/>
    </source>
</evidence>
<dbReference type="OrthoDB" id="4350291at2"/>
<evidence type="ECO:0000256" key="1">
    <source>
        <dbReference type="SAM" id="Phobius"/>
    </source>
</evidence>
<feature type="transmembrane region" description="Helical" evidence="1">
    <location>
        <begin position="212"/>
        <end position="232"/>
    </location>
</feature>
<keyword evidence="1" id="KW-1133">Transmembrane helix</keyword>
<dbReference type="EMBL" id="VFPM01000001">
    <property type="protein sequence ID" value="TQM64729.1"/>
    <property type="molecule type" value="Genomic_DNA"/>
</dbReference>
<feature type="transmembrane region" description="Helical" evidence="1">
    <location>
        <begin position="252"/>
        <end position="281"/>
    </location>
</feature>
<keyword evidence="1" id="KW-0472">Membrane</keyword>
<dbReference type="RefSeq" id="WP_141842329.1">
    <property type="nucleotide sequence ID" value="NZ_VFPM01000001.1"/>
</dbReference>
<feature type="transmembrane region" description="Helical" evidence="1">
    <location>
        <begin position="12"/>
        <end position="36"/>
    </location>
</feature>
<dbReference type="Proteomes" id="UP000316747">
    <property type="component" value="Unassembled WGS sequence"/>
</dbReference>
<reference evidence="2 3" key="1">
    <citation type="submission" date="2019-06" db="EMBL/GenBank/DDBJ databases">
        <title>Genome sequencing of plant associated microbes to promote plant fitness in Sorghum bicolor and Oryza sativa.</title>
        <authorList>
            <person name="Coleman-Derr D."/>
        </authorList>
    </citation>
    <scope>NUCLEOTIDE SEQUENCE [LARGE SCALE GENOMIC DNA]</scope>
    <source>
        <strain evidence="2 3">KV-663</strain>
    </source>
</reference>
<dbReference type="AlphaFoldDB" id="A0A543I2B1"/>
<organism evidence="2 3">
    <name type="scientific">Humibacillus xanthopallidus</name>
    <dbReference type="NCBI Taxonomy" id="412689"/>
    <lineage>
        <taxon>Bacteria</taxon>
        <taxon>Bacillati</taxon>
        <taxon>Actinomycetota</taxon>
        <taxon>Actinomycetes</taxon>
        <taxon>Micrococcales</taxon>
        <taxon>Intrasporangiaceae</taxon>
        <taxon>Humibacillus</taxon>
    </lineage>
</organism>
<sequence>MAQQSTGVVRQVISLVCGVLAVVLMPLSLVAVWASLMLTRTTVFVDELSPVVRQPQVQEALADGIVTSVLGAVQLQPAVEQVLEGPLRQVATTVVADPRVATAWTAALRNTHRQFVGVLEGRADTGLDSQGRVTMLVPIELPELEQTLSQVGVTDPAALRPTVEIPLVAASDLGTAKRVYAVAHAWGVWAPVLVVALALLAVALARRRRPALGWIAFGWLLGGVTLALALMLGRTPTIDLVPDPVVRTLADAAYGLSATWLYGAAAVAVGVSVVLLIGVALSGRSRRR</sequence>
<accession>A0A543I2B1</accession>
<keyword evidence="3" id="KW-1185">Reference proteome</keyword>
<gene>
    <name evidence="2" type="ORF">FBY41_1108</name>
</gene>
<feature type="transmembrane region" description="Helical" evidence="1">
    <location>
        <begin position="186"/>
        <end position="205"/>
    </location>
</feature>
<protein>
    <submittedName>
        <fullName evidence="2">Uncharacterized protein</fullName>
    </submittedName>
</protein>
<proteinExistence type="predicted"/>